<dbReference type="EMBL" id="CP045857">
    <property type="protein sequence ID" value="QIJ05580.1"/>
    <property type="molecule type" value="Genomic_DNA"/>
</dbReference>
<organism evidence="1 2">
    <name type="scientific">Shewanella chilikensis</name>
    <dbReference type="NCBI Taxonomy" id="558541"/>
    <lineage>
        <taxon>Bacteria</taxon>
        <taxon>Pseudomonadati</taxon>
        <taxon>Pseudomonadota</taxon>
        <taxon>Gammaproteobacteria</taxon>
        <taxon>Alteromonadales</taxon>
        <taxon>Shewanellaceae</taxon>
        <taxon>Shewanella</taxon>
    </lineage>
</organism>
<evidence type="ECO:0000313" key="2">
    <source>
        <dbReference type="Proteomes" id="UP000502117"/>
    </source>
</evidence>
<evidence type="ECO:0000313" key="1">
    <source>
        <dbReference type="EMBL" id="QIJ05580.1"/>
    </source>
</evidence>
<gene>
    <name evidence="1" type="ORF">GII14_16475</name>
</gene>
<proteinExistence type="predicted"/>
<accession>A0A6G7LV15</accession>
<reference evidence="1 2" key="1">
    <citation type="submission" date="2019-11" db="EMBL/GenBank/DDBJ databases">
        <title>Complete Genome Sequence of Shewanella chilikensis Strain DC57, Isolated from Corroded Seal Rings at a floating production facility in Australia.</title>
        <authorList>
            <person name="Salgar-Chaparro S.J."/>
            <person name="Castillo-Villamizar G.A."/>
            <person name="Poehlein A."/>
            <person name="Daniel R."/>
            <person name="Machuca L."/>
        </authorList>
    </citation>
    <scope>NUCLEOTIDE SEQUENCE [LARGE SCALE GENOMIC DNA]</scope>
    <source>
        <strain evidence="1 2">DC57</strain>
    </source>
</reference>
<name>A0A6G7LV15_9GAMM</name>
<sequence>MKKGKELELVIAAIEKGLSPDAIVEHDIFLPVLVSNSGRTRQIDVVIRQGKAPRETLIRPDSFGHHAKRVKSFNEVNNDIKDQTTNLYI</sequence>
<dbReference type="RefSeq" id="WP_165565464.1">
    <property type="nucleotide sequence ID" value="NZ_CP045857.1"/>
</dbReference>
<dbReference type="KEGG" id="schk:GII14_16475"/>
<dbReference type="Proteomes" id="UP000502117">
    <property type="component" value="Chromosome"/>
</dbReference>
<dbReference type="AlphaFoldDB" id="A0A6G7LV15"/>
<protein>
    <submittedName>
        <fullName evidence="1">Uncharacterized protein</fullName>
    </submittedName>
</protein>